<name>A0ABP7WQK7_9GAMM</name>
<evidence type="ECO:0000256" key="1">
    <source>
        <dbReference type="ARBA" id="ARBA00004571"/>
    </source>
</evidence>
<evidence type="ECO:0000256" key="4">
    <source>
        <dbReference type="ARBA" id="ARBA00022496"/>
    </source>
</evidence>
<sequence length="742" mass="80882">MKKYKGSSASKMQGVVLASAFVIPTYGYSAPVLEEVIVTAQKRAESLQDVPISVAAVGGEKIEDNFITSLDQISEYLPNVTIADSTSAEQIFIRGIGSGANEGFEQSVGTYVDGIYYGRGRSAKTGFLDMARVEVLKGPQGVLFGKNTIAGAINISTRNPSDEFEAAVNVGYEIEHKEKTIGGVISGPLTDTLKARLAVRSSEHDGWMENTYLNESTGESEEIAARLTTVWDASENLELVTKIQYTDLELGDRAAQLTKCSAAMQAAVAGIDNCQFDDETTMALTSPSGENHGYENYDSLSVGVTANWDLGEYTLTSVTGYTELSSEQALELDFTHQDNLSADPRNEEFESYSQELRITSPLGETFEYISGLYYEQSDLYRTNAFNLSNSLTRIGDNWQEGVSAAIFGSVDWNINESVTLTLGGRYTEDKKDLHKVMFFANSKTRTPSGATTVPGLGTAHDVNHSRTDKEFSPTITVEWNPSDDHMYYFNYSEGFKAGGYDLASASGDEDEIEFDPETAKSFEVGTKATLLDGAMELNVAIFHSTFSDLQVSTFDGNYALLVGNAAEAVADGVELDFRLAVTDSLTLTGAFAYLKAEYDSYEAAQCTADQTAATPAGTTCTQDLSGEMLTFAPEQSANLGLVYTRDLSDSLKMRFSTDVNYTSEYWVAGDADPNVLEDGYTKVNSLIALAPMDEQWEVSIVAKNLTDEKTSHWGNDVPASAGSYYKYLDRTRNITFAAKYNF</sequence>
<dbReference type="EMBL" id="BAABDM010000002">
    <property type="protein sequence ID" value="GAA4094436.1"/>
    <property type="molecule type" value="Genomic_DNA"/>
</dbReference>
<dbReference type="PANTHER" id="PTHR32552">
    <property type="entry name" value="FERRICHROME IRON RECEPTOR-RELATED"/>
    <property type="match status" value="1"/>
</dbReference>
<dbReference type="Pfam" id="PF00593">
    <property type="entry name" value="TonB_dep_Rec_b-barrel"/>
    <property type="match status" value="1"/>
</dbReference>
<evidence type="ECO:0000259" key="14">
    <source>
        <dbReference type="Pfam" id="PF07715"/>
    </source>
</evidence>
<evidence type="ECO:0000256" key="2">
    <source>
        <dbReference type="ARBA" id="ARBA00022448"/>
    </source>
</evidence>
<evidence type="ECO:0000256" key="11">
    <source>
        <dbReference type="PROSITE-ProRule" id="PRU01360"/>
    </source>
</evidence>
<keyword evidence="9 11" id="KW-0472">Membrane</keyword>
<keyword evidence="4" id="KW-0410">Iron transport</keyword>
<protein>
    <submittedName>
        <fullName evidence="15">TonB-dependent receptor</fullName>
    </submittedName>
</protein>
<evidence type="ECO:0000256" key="7">
    <source>
        <dbReference type="ARBA" id="ARBA00023065"/>
    </source>
</evidence>
<keyword evidence="8 12" id="KW-0798">TonB box</keyword>
<comment type="caution">
    <text evidence="15">The sequence shown here is derived from an EMBL/GenBank/DDBJ whole genome shotgun (WGS) entry which is preliminary data.</text>
</comment>
<evidence type="ECO:0000259" key="13">
    <source>
        <dbReference type="Pfam" id="PF00593"/>
    </source>
</evidence>
<gene>
    <name evidence="15" type="ORF">GCM10022414_18050</name>
</gene>
<evidence type="ECO:0000256" key="12">
    <source>
        <dbReference type="RuleBase" id="RU003357"/>
    </source>
</evidence>
<evidence type="ECO:0000256" key="5">
    <source>
        <dbReference type="ARBA" id="ARBA00022692"/>
    </source>
</evidence>
<evidence type="ECO:0000256" key="8">
    <source>
        <dbReference type="ARBA" id="ARBA00023077"/>
    </source>
</evidence>
<feature type="domain" description="TonB-dependent receptor-like beta-barrel" evidence="13">
    <location>
        <begin position="289"/>
        <end position="705"/>
    </location>
</feature>
<evidence type="ECO:0000256" key="9">
    <source>
        <dbReference type="ARBA" id="ARBA00023136"/>
    </source>
</evidence>
<dbReference type="SUPFAM" id="SSF56935">
    <property type="entry name" value="Porins"/>
    <property type="match status" value="1"/>
</dbReference>
<organism evidence="15 16">
    <name type="scientific">Zhongshania borealis</name>
    <dbReference type="NCBI Taxonomy" id="889488"/>
    <lineage>
        <taxon>Bacteria</taxon>
        <taxon>Pseudomonadati</taxon>
        <taxon>Pseudomonadota</taxon>
        <taxon>Gammaproteobacteria</taxon>
        <taxon>Cellvibrionales</taxon>
        <taxon>Spongiibacteraceae</taxon>
        <taxon>Zhongshania</taxon>
    </lineage>
</organism>
<dbReference type="Proteomes" id="UP001500392">
    <property type="component" value="Unassembled WGS sequence"/>
</dbReference>
<reference evidence="16" key="1">
    <citation type="journal article" date="2019" name="Int. J. Syst. Evol. Microbiol.">
        <title>The Global Catalogue of Microorganisms (GCM) 10K type strain sequencing project: providing services to taxonomists for standard genome sequencing and annotation.</title>
        <authorList>
            <consortium name="The Broad Institute Genomics Platform"/>
            <consortium name="The Broad Institute Genome Sequencing Center for Infectious Disease"/>
            <person name="Wu L."/>
            <person name="Ma J."/>
        </authorList>
    </citation>
    <scope>NUCLEOTIDE SEQUENCE [LARGE SCALE GENOMIC DNA]</scope>
    <source>
        <strain evidence="16">JCM 17304</strain>
    </source>
</reference>
<comment type="similarity">
    <text evidence="11 12">Belongs to the TonB-dependent receptor family.</text>
</comment>
<keyword evidence="16" id="KW-1185">Reference proteome</keyword>
<evidence type="ECO:0000256" key="10">
    <source>
        <dbReference type="ARBA" id="ARBA00023237"/>
    </source>
</evidence>
<dbReference type="InterPro" id="IPR036942">
    <property type="entry name" value="Beta-barrel_TonB_sf"/>
</dbReference>
<proteinExistence type="inferred from homology"/>
<dbReference type="InterPro" id="IPR000531">
    <property type="entry name" value="Beta-barrel_TonB"/>
</dbReference>
<feature type="domain" description="TonB-dependent receptor plug" evidence="14">
    <location>
        <begin position="47"/>
        <end position="152"/>
    </location>
</feature>
<keyword evidence="3 11" id="KW-1134">Transmembrane beta strand</keyword>
<dbReference type="RefSeq" id="WP_344934885.1">
    <property type="nucleotide sequence ID" value="NZ_BAABDM010000002.1"/>
</dbReference>
<keyword evidence="7" id="KW-0406">Ion transport</keyword>
<keyword evidence="5 11" id="KW-0812">Transmembrane</keyword>
<dbReference type="Pfam" id="PF07715">
    <property type="entry name" value="Plug"/>
    <property type="match status" value="1"/>
</dbReference>
<accession>A0ABP7WQK7</accession>
<dbReference type="PROSITE" id="PS52016">
    <property type="entry name" value="TONB_DEPENDENT_REC_3"/>
    <property type="match status" value="1"/>
</dbReference>
<keyword evidence="2 11" id="KW-0813">Transport</keyword>
<evidence type="ECO:0000256" key="6">
    <source>
        <dbReference type="ARBA" id="ARBA00023004"/>
    </source>
</evidence>
<dbReference type="InterPro" id="IPR039426">
    <property type="entry name" value="TonB-dep_rcpt-like"/>
</dbReference>
<dbReference type="PANTHER" id="PTHR32552:SF81">
    <property type="entry name" value="TONB-DEPENDENT OUTER MEMBRANE RECEPTOR"/>
    <property type="match status" value="1"/>
</dbReference>
<dbReference type="InterPro" id="IPR012910">
    <property type="entry name" value="Plug_dom"/>
</dbReference>
<keyword evidence="15" id="KW-0675">Receptor</keyword>
<keyword evidence="10 11" id="KW-0998">Cell outer membrane</keyword>
<dbReference type="Gene3D" id="2.40.170.20">
    <property type="entry name" value="TonB-dependent receptor, beta-barrel domain"/>
    <property type="match status" value="1"/>
</dbReference>
<keyword evidence="6" id="KW-0408">Iron</keyword>
<evidence type="ECO:0000313" key="16">
    <source>
        <dbReference type="Proteomes" id="UP001500392"/>
    </source>
</evidence>
<evidence type="ECO:0000313" key="15">
    <source>
        <dbReference type="EMBL" id="GAA4094436.1"/>
    </source>
</evidence>
<comment type="subcellular location">
    <subcellularLocation>
        <location evidence="1 11">Cell outer membrane</location>
        <topology evidence="1 11">Multi-pass membrane protein</topology>
    </subcellularLocation>
</comment>
<evidence type="ECO:0000256" key="3">
    <source>
        <dbReference type="ARBA" id="ARBA00022452"/>
    </source>
</evidence>